<gene>
    <name evidence="1" type="ORF">PR048_015312</name>
</gene>
<evidence type="ECO:0000313" key="1">
    <source>
        <dbReference type="EMBL" id="KAJ8883468.1"/>
    </source>
</evidence>
<organism evidence="1 2">
    <name type="scientific">Dryococelus australis</name>
    <dbReference type="NCBI Taxonomy" id="614101"/>
    <lineage>
        <taxon>Eukaryota</taxon>
        <taxon>Metazoa</taxon>
        <taxon>Ecdysozoa</taxon>
        <taxon>Arthropoda</taxon>
        <taxon>Hexapoda</taxon>
        <taxon>Insecta</taxon>
        <taxon>Pterygota</taxon>
        <taxon>Neoptera</taxon>
        <taxon>Polyneoptera</taxon>
        <taxon>Phasmatodea</taxon>
        <taxon>Verophasmatodea</taxon>
        <taxon>Anareolatae</taxon>
        <taxon>Phasmatidae</taxon>
        <taxon>Eurycanthinae</taxon>
        <taxon>Dryococelus</taxon>
    </lineage>
</organism>
<dbReference type="PANTHER" id="PTHR10773">
    <property type="entry name" value="DNA-DIRECTED RNA POLYMERASES I, II, AND III SUBUNIT RPABC2"/>
    <property type="match status" value="1"/>
</dbReference>
<name>A0ABQ9HGK9_9NEOP</name>
<proteinExistence type="predicted"/>
<sequence length="147" mass="16952">MLLVQLFLFLEDQRVGMSLQHEDRREEGYVGAHRYVSQHNEHKEMADLGYKLKDIDKTKANEDPTMSVLVLDLQQVLDTPSLTANVSFYKRLLSTFNLTIRDCTTDGGITHCYMWNEAIEKRGSEDIASCVLKKLESLHVFIICQQE</sequence>
<keyword evidence="2" id="KW-1185">Reference proteome</keyword>
<comment type="caution">
    <text evidence="1">The sequence shown here is derived from an EMBL/GenBank/DDBJ whole genome shotgun (WGS) entry which is preliminary data.</text>
</comment>
<dbReference type="EMBL" id="JARBHB010000005">
    <property type="protein sequence ID" value="KAJ8883468.1"/>
    <property type="molecule type" value="Genomic_DNA"/>
</dbReference>
<dbReference type="PANTHER" id="PTHR10773:SF19">
    <property type="match status" value="1"/>
</dbReference>
<dbReference type="Proteomes" id="UP001159363">
    <property type="component" value="Chromosome 4"/>
</dbReference>
<reference evidence="1 2" key="1">
    <citation type="submission" date="2023-02" db="EMBL/GenBank/DDBJ databases">
        <title>LHISI_Scaffold_Assembly.</title>
        <authorList>
            <person name="Stuart O.P."/>
            <person name="Cleave R."/>
            <person name="Magrath M.J.L."/>
            <person name="Mikheyev A.S."/>
        </authorList>
    </citation>
    <scope>NUCLEOTIDE SEQUENCE [LARGE SCALE GENOMIC DNA]</scope>
    <source>
        <strain evidence="1">Daus_M_001</strain>
        <tissue evidence="1">Leg muscle</tissue>
    </source>
</reference>
<protein>
    <submittedName>
        <fullName evidence="1">Uncharacterized protein</fullName>
    </submittedName>
</protein>
<accession>A0ABQ9HGK9</accession>
<evidence type="ECO:0000313" key="2">
    <source>
        <dbReference type="Proteomes" id="UP001159363"/>
    </source>
</evidence>